<evidence type="ECO:0000259" key="4">
    <source>
        <dbReference type="PROSITE" id="PS50287"/>
    </source>
</evidence>
<dbReference type="GO" id="GO:0031638">
    <property type="term" value="P:zymogen activation"/>
    <property type="evidence" value="ECO:0007669"/>
    <property type="project" value="TreeGrafter"/>
</dbReference>
<gene>
    <name evidence="5" type="ORF">GBAR_LOCUS19328</name>
</gene>
<dbReference type="InterPro" id="IPR036772">
    <property type="entry name" value="SRCR-like_dom_sf"/>
</dbReference>
<dbReference type="EMBL" id="CASHTH010002723">
    <property type="protein sequence ID" value="CAI8034304.1"/>
    <property type="molecule type" value="Genomic_DNA"/>
</dbReference>
<comment type="caution">
    <text evidence="5">The sequence shown here is derived from an EMBL/GenBank/DDBJ whole genome shotgun (WGS) entry which is preliminary data.</text>
</comment>
<organism evidence="5 6">
    <name type="scientific">Geodia barretti</name>
    <name type="common">Barrett's horny sponge</name>
    <dbReference type="NCBI Taxonomy" id="519541"/>
    <lineage>
        <taxon>Eukaryota</taxon>
        <taxon>Metazoa</taxon>
        <taxon>Porifera</taxon>
        <taxon>Demospongiae</taxon>
        <taxon>Heteroscleromorpha</taxon>
        <taxon>Tetractinellida</taxon>
        <taxon>Astrophorina</taxon>
        <taxon>Geodiidae</taxon>
        <taxon>Geodia</taxon>
    </lineage>
</organism>
<feature type="domain" description="SRCR" evidence="4">
    <location>
        <begin position="1"/>
        <end position="90"/>
    </location>
</feature>
<dbReference type="SMART" id="SM00202">
    <property type="entry name" value="SR"/>
    <property type="match status" value="1"/>
</dbReference>
<evidence type="ECO:0000313" key="5">
    <source>
        <dbReference type="EMBL" id="CAI8034304.1"/>
    </source>
</evidence>
<keyword evidence="2 3" id="KW-1015">Disulfide bond</keyword>
<dbReference type="InterPro" id="IPR001190">
    <property type="entry name" value="SRCR"/>
</dbReference>
<evidence type="ECO:0000313" key="6">
    <source>
        <dbReference type="Proteomes" id="UP001174909"/>
    </source>
</evidence>
<evidence type="ECO:0000256" key="1">
    <source>
        <dbReference type="ARBA" id="ARBA00022729"/>
    </source>
</evidence>
<dbReference type="Proteomes" id="UP001174909">
    <property type="component" value="Unassembled WGS sequence"/>
</dbReference>
<dbReference type="SUPFAM" id="SSF56487">
    <property type="entry name" value="SRCR-like"/>
    <property type="match status" value="1"/>
</dbReference>
<sequence length="125" mass="13556">RVEVRINNQWGTVCDTGFDVKAGNIVCRQLGFGTVKRIVGRAGYGRGVGAIHLTQLRCTGSEFNLGRCPHASGNTALACTHGGDVGVECHVPNVSTCDQYSNQPYNVRLHTEVDRANPNIKRSYP</sequence>
<keyword evidence="6" id="KW-1185">Reference proteome</keyword>
<dbReference type="Gene3D" id="3.10.250.10">
    <property type="entry name" value="SRCR-like domain"/>
    <property type="match status" value="1"/>
</dbReference>
<dbReference type="FunFam" id="3.10.250.10:FF:000001">
    <property type="entry name" value="Lysyl oxidase 4 isoform X1"/>
    <property type="match status" value="1"/>
</dbReference>
<evidence type="ECO:0000256" key="3">
    <source>
        <dbReference type="PROSITE-ProRule" id="PRU00196"/>
    </source>
</evidence>
<dbReference type="PRINTS" id="PR00258">
    <property type="entry name" value="SPERACTRCPTR"/>
</dbReference>
<feature type="disulfide bond" evidence="3">
    <location>
        <begin position="58"/>
        <end position="68"/>
    </location>
</feature>
<name>A0AA35SRF3_GEOBA</name>
<dbReference type="AlphaFoldDB" id="A0AA35SRF3"/>
<dbReference type="GO" id="GO:0004252">
    <property type="term" value="F:serine-type endopeptidase activity"/>
    <property type="evidence" value="ECO:0007669"/>
    <property type="project" value="TreeGrafter"/>
</dbReference>
<evidence type="ECO:0000256" key="2">
    <source>
        <dbReference type="ARBA" id="ARBA00023157"/>
    </source>
</evidence>
<dbReference type="Pfam" id="PF00530">
    <property type="entry name" value="SRCR"/>
    <property type="match status" value="1"/>
</dbReference>
<feature type="non-terminal residue" evidence="5">
    <location>
        <position position="1"/>
    </location>
</feature>
<dbReference type="PROSITE" id="PS50287">
    <property type="entry name" value="SRCR_2"/>
    <property type="match status" value="1"/>
</dbReference>
<protein>
    <submittedName>
        <fullName evidence="5">Lysyl oxidase homolog 3</fullName>
    </submittedName>
</protein>
<dbReference type="PANTHER" id="PTHR48071">
    <property type="entry name" value="SRCR DOMAIN-CONTAINING PROTEIN"/>
    <property type="match status" value="1"/>
</dbReference>
<reference evidence="5" key="1">
    <citation type="submission" date="2023-03" db="EMBL/GenBank/DDBJ databases">
        <authorList>
            <person name="Steffen K."/>
            <person name="Cardenas P."/>
        </authorList>
    </citation>
    <scope>NUCLEOTIDE SEQUENCE</scope>
</reference>
<keyword evidence="1" id="KW-0732">Signal</keyword>
<dbReference type="GO" id="GO:0005615">
    <property type="term" value="C:extracellular space"/>
    <property type="evidence" value="ECO:0007669"/>
    <property type="project" value="TreeGrafter"/>
</dbReference>
<comment type="caution">
    <text evidence="3">Lacks conserved residue(s) required for the propagation of feature annotation.</text>
</comment>
<feature type="non-terminal residue" evidence="5">
    <location>
        <position position="125"/>
    </location>
</feature>
<accession>A0AA35SRF3</accession>
<dbReference type="PANTHER" id="PTHR48071:SF23">
    <property type="entry name" value="SI:CH211-150O23.3"/>
    <property type="match status" value="1"/>
</dbReference>
<proteinExistence type="predicted"/>
<dbReference type="GO" id="GO:0005886">
    <property type="term" value="C:plasma membrane"/>
    <property type="evidence" value="ECO:0007669"/>
    <property type="project" value="TreeGrafter"/>
</dbReference>